<accession>A0A1I6MHH2</accession>
<feature type="transmembrane region" description="Helical" evidence="1">
    <location>
        <begin position="21"/>
        <end position="42"/>
    </location>
</feature>
<feature type="transmembrane region" description="Helical" evidence="1">
    <location>
        <begin position="85"/>
        <end position="107"/>
    </location>
</feature>
<feature type="transmembrane region" description="Helical" evidence="1">
    <location>
        <begin position="48"/>
        <end position="73"/>
    </location>
</feature>
<proteinExistence type="predicted"/>
<evidence type="ECO:0000313" key="2">
    <source>
        <dbReference type="EMBL" id="SFS15093.1"/>
    </source>
</evidence>
<keyword evidence="1" id="KW-0472">Membrane</keyword>
<evidence type="ECO:0000256" key="1">
    <source>
        <dbReference type="SAM" id="Phobius"/>
    </source>
</evidence>
<dbReference type="EMBL" id="FOZM01000001">
    <property type="protein sequence ID" value="SFS15093.1"/>
    <property type="molecule type" value="Genomic_DNA"/>
</dbReference>
<feature type="transmembrane region" description="Helical" evidence="1">
    <location>
        <begin position="186"/>
        <end position="203"/>
    </location>
</feature>
<evidence type="ECO:0000313" key="3">
    <source>
        <dbReference type="Proteomes" id="UP000198926"/>
    </source>
</evidence>
<gene>
    <name evidence="2" type="ORF">SAMN05444714_1802</name>
</gene>
<dbReference type="Proteomes" id="UP000198926">
    <property type="component" value="Unassembled WGS sequence"/>
</dbReference>
<keyword evidence="1" id="KW-1133">Transmembrane helix</keyword>
<feature type="transmembrane region" description="Helical" evidence="1">
    <location>
        <begin position="253"/>
        <end position="278"/>
    </location>
</feature>
<dbReference type="OrthoDB" id="7858956at2"/>
<organism evidence="2 3">
    <name type="scientific">Yoonia litorea</name>
    <dbReference type="NCBI Taxonomy" id="1123755"/>
    <lineage>
        <taxon>Bacteria</taxon>
        <taxon>Pseudomonadati</taxon>
        <taxon>Pseudomonadota</taxon>
        <taxon>Alphaproteobacteria</taxon>
        <taxon>Rhodobacterales</taxon>
        <taxon>Paracoccaceae</taxon>
        <taxon>Yoonia</taxon>
    </lineage>
</organism>
<protein>
    <submittedName>
        <fullName evidence="2">Uncharacterized protein</fullName>
    </submittedName>
</protein>
<feature type="transmembrane region" description="Helical" evidence="1">
    <location>
        <begin position="142"/>
        <end position="166"/>
    </location>
</feature>
<reference evidence="2 3" key="1">
    <citation type="submission" date="2016-10" db="EMBL/GenBank/DDBJ databases">
        <authorList>
            <person name="de Groot N.N."/>
        </authorList>
    </citation>
    <scope>NUCLEOTIDE SEQUENCE [LARGE SCALE GENOMIC DNA]</scope>
    <source>
        <strain evidence="2 3">DSM 29433</strain>
    </source>
</reference>
<keyword evidence="3" id="KW-1185">Reference proteome</keyword>
<dbReference type="RefSeq" id="WP_090206628.1">
    <property type="nucleotide sequence ID" value="NZ_FOZM01000001.1"/>
</dbReference>
<feature type="transmembrane region" description="Helical" evidence="1">
    <location>
        <begin position="113"/>
        <end position="130"/>
    </location>
</feature>
<keyword evidence="1" id="KW-0812">Transmembrane</keyword>
<dbReference type="AlphaFoldDB" id="A0A1I6MHH2"/>
<sequence>MIFLRAFPFSFSILWRYAIALPALILSLVAFGVIAVVLVLVASVLSPFAGALIIVAFSVGASVVPLMVGLRVGLQAHHIKPRRSYLGLIAPAIGYGFFEAVVILILLALGAGLFVLVSPLDLAGLMMLGAESGDALFTELTAINAAVTWGVTAAVALIAMALRAALLVPLAGASIGADPTGRPHTPFYGFGSGFGAVFALVVVSQLGLIMVVPLVFSVMAIFGMGEAAMLQLASIATMDDWADLANLGTEAAIFVAASLFATLFFFSLQCAGAVLVFVRKMAVVGARQQAFDSAMQEREEELQTAKVPQSDTDLLALVRSRMPEKKYDT</sequence>
<feature type="transmembrane region" description="Helical" evidence="1">
    <location>
        <begin position="210"/>
        <end position="233"/>
    </location>
</feature>
<name>A0A1I6MHH2_9RHOB</name>